<evidence type="ECO:0000313" key="4">
    <source>
        <dbReference type="Proteomes" id="UP000828390"/>
    </source>
</evidence>
<evidence type="ECO:0000256" key="1">
    <source>
        <dbReference type="SAM" id="MobiDB-lite"/>
    </source>
</evidence>
<sequence>MEGNMSEKRENENFLPPAKFGQGGKINSSPETVECLERQIEQLRNYIKGLALFSILSTLVLIIVFSVLYANIKWDVRNHEHPPKVGAQINKILEKEELCMLCAEIRLGPSPEEDRMLDHFVRKPGTAGKGEECCVETPKQLLQLLQQ</sequence>
<accession>A0A9D4G0G8</accession>
<feature type="region of interest" description="Disordered" evidence="1">
    <location>
        <begin position="1"/>
        <end position="26"/>
    </location>
</feature>
<evidence type="ECO:0000313" key="3">
    <source>
        <dbReference type="EMBL" id="KAH3807867.1"/>
    </source>
</evidence>
<protein>
    <submittedName>
        <fullName evidence="3">Uncharacterized protein</fullName>
    </submittedName>
</protein>
<reference evidence="3" key="2">
    <citation type="submission" date="2020-11" db="EMBL/GenBank/DDBJ databases">
        <authorList>
            <person name="McCartney M.A."/>
            <person name="Auch B."/>
            <person name="Kono T."/>
            <person name="Mallez S."/>
            <person name="Becker A."/>
            <person name="Gohl D.M."/>
            <person name="Silverstein K.A.T."/>
            <person name="Koren S."/>
            <person name="Bechman K.B."/>
            <person name="Herman A."/>
            <person name="Abrahante J.E."/>
            <person name="Garbe J."/>
        </authorList>
    </citation>
    <scope>NUCLEOTIDE SEQUENCE</scope>
    <source>
        <strain evidence="3">Duluth1</strain>
        <tissue evidence="3">Whole animal</tissue>
    </source>
</reference>
<reference evidence="3" key="1">
    <citation type="journal article" date="2019" name="bioRxiv">
        <title>The Genome of the Zebra Mussel, Dreissena polymorpha: A Resource for Invasive Species Research.</title>
        <authorList>
            <person name="McCartney M.A."/>
            <person name="Auch B."/>
            <person name="Kono T."/>
            <person name="Mallez S."/>
            <person name="Zhang Y."/>
            <person name="Obille A."/>
            <person name="Becker A."/>
            <person name="Abrahante J.E."/>
            <person name="Garbe J."/>
            <person name="Badalamenti J.P."/>
            <person name="Herman A."/>
            <person name="Mangelson H."/>
            <person name="Liachko I."/>
            <person name="Sullivan S."/>
            <person name="Sone E.D."/>
            <person name="Koren S."/>
            <person name="Silverstein K.A.T."/>
            <person name="Beckman K.B."/>
            <person name="Gohl D.M."/>
        </authorList>
    </citation>
    <scope>NUCLEOTIDE SEQUENCE</scope>
    <source>
        <strain evidence="3">Duluth1</strain>
        <tissue evidence="3">Whole animal</tissue>
    </source>
</reference>
<proteinExistence type="predicted"/>
<keyword evidence="2" id="KW-1133">Transmembrane helix</keyword>
<keyword evidence="2" id="KW-0472">Membrane</keyword>
<comment type="caution">
    <text evidence="3">The sequence shown here is derived from an EMBL/GenBank/DDBJ whole genome shotgun (WGS) entry which is preliminary data.</text>
</comment>
<gene>
    <name evidence="3" type="ORF">DPMN_136214</name>
</gene>
<dbReference type="AlphaFoldDB" id="A0A9D4G0G8"/>
<dbReference type="EMBL" id="JAIWYP010000006">
    <property type="protein sequence ID" value="KAH3807867.1"/>
    <property type="molecule type" value="Genomic_DNA"/>
</dbReference>
<feature type="non-terminal residue" evidence="3">
    <location>
        <position position="147"/>
    </location>
</feature>
<dbReference type="Proteomes" id="UP000828390">
    <property type="component" value="Unassembled WGS sequence"/>
</dbReference>
<feature type="transmembrane region" description="Helical" evidence="2">
    <location>
        <begin position="50"/>
        <end position="72"/>
    </location>
</feature>
<keyword evidence="2" id="KW-0812">Transmembrane</keyword>
<organism evidence="3 4">
    <name type="scientific">Dreissena polymorpha</name>
    <name type="common">Zebra mussel</name>
    <name type="synonym">Mytilus polymorpha</name>
    <dbReference type="NCBI Taxonomy" id="45954"/>
    <lineage>
        <taxon>Eukaryota</taxon>
        <taxon>Metazoa</taxon>
        <taxon>Spiralia</taxon>
        <taxon>Lophotrochozoa</taxon>
        <taxon>Mollusca</taxon>
        <taxon>Bivalvia</taxon>
        <taxon>Autobranchia</taxon>
        <taxon>Heteroconchia</taxon>
        <taxon>Euheterodonta</taxon>
        <taxon>Imparidentia</taxon>
        <taxon>Neoheterodontei</taxon>
        <taxon>Myida</taxon>
        <taxon>Dreissenoidea</taxon>
        <taxon>Dreissenidae</taxon>
        <taxon>Dreissena</taxon>
    </lineage>
</organism>
<name>A0A9D4G0G8_DREPO</name>
<keyword evidence="4" id="KW-1185">Reference proteome</keyword>
<feature type="compositionally biased region" description="Basic and acidic residues" evidence="1">
    <location>
        <begin position="1"/>
        <end position="12"/>
    </location>
</feature>
<evidence type="ECO:0000256" key="2">
    <source>
        <dbReference type="SAM" id="Phobius"/>
    </source>
</evidence>